<evidence type="ECO:0000256" key="1">
    <source>
        <dbReference type="SAM" id="MobiDB-lite"/>
    </source>
</evidence>
<dbReference type="AlphaFoldDB" id="A0A238FPS6"/>
<feature type="region of interest" description="Disordered" evidence="1">
    <location>
        <begin position="1"/>
        <end position="46"/>
    </location>
</feature>
<keyword evidence="4" id="KW-1185">Reference proteome</keyword>
<dbReference type="Proteomes" id="UP000198372">
    <property type="component" value="Unassembled WGS sequence"/>
</dbReference>
<dbReference type="Gene3D" id="3.40.50.11350">
    <property type="match status" value="1"/>
</dbReference>
<protein>
    <submittedName>
        <fullName evidence="3">BQ2448_6633 protein</fullName>
    </submittedName>
</protein>
<proteinExistence type="predicted"/>
<gene>
    <name evidence="3" type="ORF">BQ2448_6633</name>
</gene>
<feature type="region of interest" description="Disordered" evidence="1">
    <location>
        <begin position="191"/>
        <end position="224"/>
    </location>
</feature>
<dbReference type="STRING" id="269621.A0A238FPS6"/>
<evidence type="ECO:0000313" key="3">
    <source>
        <dbReference type="EMBL" id="SCV74201.1"/>
    </source>
</evidence>
<evidence type="ECO:0000256" key="2">
    <source>
        <dbReference type="SAM" id="Phobius"/>
    </source>
</evidence>
<dbReference type="EMBL" id="FMSP01000020">
    <property type="protein sequence ID" value="SCV74201.1"/>
    <property type="molecule type" value="Genomic_DNA"/>
</dbReference>
<name>A0A238FPS6_9BASI</name>
<dbReference type="OrthoDB" id="428346at2759"/>
<keyword evidence="2" id="KW-0472">Membrane</keyword>
<feature type="transmembrane region" description="Helical" evidence="2">
    <location>
        <begin position="80"/>
        <end position="98"/>
    </location>
</feature>
<sequence>MAGFYRDETVEIPLLSSNERGEQEVDAEEGSYRSSNSDLDLPGIDVAQLPDSPKTRTWRRRFPDSFPDSFQFSSILNSRSYIAVLGILAVTIIIFVGANPHQFGQRVSDLQYDAFLAKGVRSALSDKGREPGVEQTMGLDWSGESDLYRHYEWEQKPAHSSLTRMTQTLTTDEARIRAWLKATRPISQRGVPVGLAQSSPHPLPVRPGPAMIRVGRGPGEYKTGSREKWDALEKEWQTGRPQSTCKNTKWMSQYTKLHHEILIGAREPMVLESICRPGYVVECGGISDRLFGMFSSILYAVVTQRALLITWDDLPFELFFDAVNIDWAQPFMPESQRPVHPQLALSENNQSILVLVNPRLRDIVSSYKELLNVKNVKAWVQMQSNRGTVIWSFSQPAFAPVMREHGFDPVTAYACLSDFLFRPKFRALQFITDYSSLFSLPTVFSIAIQIRTGDEAMVDPEKDRRNTVEYHGQFFRCAENMAKLYARPDQKVVYYVVTDSHNLEEDAIRVYPDRVVVTGLSQAHPEIHEGQQTTREAQRLLDGTTDALIEQWLIQYTDYQVMPFRSGFGKIRE</sequence>
<keyword evidence="2" id="KW-1133">Transmembrane helix</keyword>
<organism evidence="3 4">
    <name type="scientific">Microbotryum intermedium</name>
    <dbReference type="NCBI Taxonomy" id="269621"/>
    <lineage>
        <taxon>Eukaryota</taxon>
        <taxon>Fungi</taxon>
        <taxon>Dikarya</taxon>
        <taxon>Basidiomycota</taxon>
        <taxon>Pucciniomycotina</taxon>
        <taxon>Microbotryomycetes</taxon>
        <taxon>Microbotryales</taxon>
        <taxon>Microbotryaceae</taxon>
        <taxon>Microbotryum</taxon>
    </lineage>
</organism>
<keyword evidence="2" id="KW-0812">Transmembrane</keyword>
<evidence type="ECO:0000313" key="4">
    <source>
        <dbReference type="Proteomes" id="UP000198372"/>
    </source>
</evidence>
<reference evidence="4" key="1">
    <citation type="submission" date="2016-09" db="EMBL/GenBank/DDBJ databases">
        <authorList>
            <person name="Jeantristanb JTB J.-T."/>
            <person name="Ricardo R."/>
        </authorList>
    </citation>
    <scope>NUCLEOTIDE SEQUENCE [LARGE SCALE GENOMIC DNA]</scope>
</reference>
<accession>A0A238FPS6</accession>